<evidence type="ECO:0000313" key="1">
    <source>
        <dbReference type="EMBL" id="GMH03074.1"/>
    </source>
</evidence>
<organism evidence="1 2">
    <name type="scientific">Nepenthes gracilis</name>
    <name type="common">Slender pitcher plant</name>
    <dbReference type="NCBI Taxonomy" id="150966"/>
    <lineage>
        <taxon>Eukaryota</taxon>
        <taxon>Viridiplantae</taxon>
        <taxon>Streptophyta</taxon>
        <taxon>Embryophyta</taxon>
        <taxon>Tracheophyta</taxon>
        <taxon>Spermatophyta</taxon>
        <taxon>Magnoliopsida</taxon>
        <taxon>eudicotyledons</taxon>
        <taxon>Gunneridae</taxon>
        <taxon>Pentapetalae</taxon>
        <taxon>Caryophyllales</taxon>
        <taxon>Nepenthaceae</taxon>
        <taxon>Nepenthes</taxon>
    </lineage>
</organism>
<dbReference type="Proteomes" id="UP001279734">
    <property type="component" value="Unassembled WGS sequence"/>
</dbReference>
<proteinExistence type="predicted"/>
<dbReference type="EMBL" id="BSYO01000004">
    <property type="protein sequence ID" value="GMH03074.1"/>
    <property type="molecule type" value="Genomic_DNA"/>
</dbReference>
<reference evidence="1" key="1">
    <citation type="submission" date="2023-05" db="EMBL/GenBank/DDBJ databases">
        <title>Nepenthes gracilis genome sequencing.</title>
        <authorList>
            <person name="Fukushima K."/>
        </authorList>
    </citation>
    <scope>NUCLEOTIDE SEQUENCE</scope>
    <source>
        <strain evidence="1">SING2019-196</strain>
    </source>
</reference>
<comment type="caution">
    <text evidence="1">The sequence shown here is derived from an EMBL/GenBank/DDBJ whole genome shotgun (WGS) entry which is preliminary data.</text>
</comment>
<keyword evidence="2" id="KW-1185">Reference proteome</keyword>
<sequence>MGATNNPPRATLRKRSTFIAPSVVAVLIVEKLVDDVIEEVETVMEEAKMPLLRKRRIKPPPTLCMLETVAAEVDEGNFNEVLKGDNVEMVIAVEGGVTPMEGSSALISAVPLCFEEVAAHCFGAFMVPWSPQMTVKRKCT</sequence>
<gene>
    <name evidence="1" type="ORF">Nepgr_004913</name>
</gene>
<dbReference type="AlphaFoldDB" id="A0AAD3XFP6"/>
<accession>A0AAD3XFP6</accession>
<protein>
    <submittedName>
        <fullName evidence="1">Uncharacterized protein</fullName>
    </submittedName>
</protein>
<name>A0AAD3XFP6_NEPGR</name>
<evidence type="ECO:0000313" key="2">
    <source>
        <dbReference type="Proteomes" id="UP001279734"/>
    </source>
</evidence>